<evidence type="ECO:0000256" key="6">
    <source>
        <dbReference type="PROSITE-ProRule" id="PRU00546"/>
    </source>
</evidence>
<keyword evidence="2" id="KW-0677">Repeat</keyword>
<dbReference type="SUPFAM" id="SSF49493">
    <property type="entry name" value="HSP40/DnaJ peptide-binding domain"/>
    <property type="match status" value="2"/>
</dbReference>
<dbReference type="Gene3D" id="2.10.230.10">
    <property type="entry name" value="Heat shock protein DnaJ, cysteine-rich domain"/>
    <property type="match status" value="1"/>
</dbReference>
<dbReference type="PANTHER" id="PTHR43096:SF48">
    <property type="entry name" value="CHAPERONE PROTEIN DNAJ"/>
    <property type="match status" value="1"/>
</dbReference>
<dbReference type="CDD" id="cd10719">
    <property type="entry name" value="DnaJ_zf"/>
    <property type="match status" value="1"/>
</dbReference>
<dbReference type="CDD" id="cd10747">
    <property type="entry name" value="DnaJ_C"/>
    <property type="match status" value="1"/>
</dbReference>
<evidence type="ECO:0000256" key="2">
    <source>
        <dbReference type="ARBA" id="ARBA00022737"/>
    </source>
</evidence>
<dbReference type="FunFam" id="2.60.260.20:FF:000005">
    <property type="entry name" value="Chaperone protein dnaJ 1, mitochondrial"/>
    <property type="match status" value="1"/>
</dbReference>
<sequence length="223" mass="24443">STCSYCKGYGEVESRQGFFAMRTTCPRCNGKGTIIDNPCAKCHGSGLIEQEGQVDIRIPPGIESGTRLRVRSGGEPSPESGDRGDLFCDIVVNEHPIFEREGANLICEVPITFSLAALGGKAEVPTIKGEKLEVDIPAGSQNGDTLRLRKRGLPAVNGRRRGPLLVKLFVEVPKKLTSEYEELLHQLAEIEGANVPEQRESFLKKLKNYVQRVTHPANKQDSD</sequence>
<dbReference type="GO" id="GO:0031072">
    <property type="term" value="F:heat shock protein binding"/>
    <property type="evidence" value="ECO:0007669"/>
    <property type="project" value="InterPro"/>
</dbReference>
<dbReference type="EMBL" id="LHYE01000089">
    <property type="protein sequence ID" value="KXB05559.1"/>
    <property type="molecule type" value="Genomic_DNA"/>
</dbReference>
<dbReference type="InterPro" id="IPR008971">
    <property type="entry name" value="HSP40/DnaJ_pept-bd"/>
</dbReference>
<name>A0A133VGJ0_9EURY</name>
<gene>
    <name evidence="8" type="ORF">AKJ51_04955</name>
</gene>
<dbReference type="Pfam" id="PF00684">
    <property type="entry name" value="DnaJ_CXXCXGXG"/>
    <property type="match status" value="1"/>
</dbReference>
<dbReference type="GO" id="GO:0051082">
    <property type="term" value="F:unfolded protein binding"/>
    <property type="evidence" value="ECO:0007669"/>
    <property type="project" value="InterPro"/>
</dbReference>
<protein>
    <recommendedName>
        <fullName evidence="7">CR-type domain-containing protein</fullName>
    </recommendedName>
</protein>
<keyword evidence="9" id="KW-1185">Reference proteome</keyword>
<dbReference type="Proteomes" id="UP000070263">
    <property type="component" value="Unassembled WGS sequence"/>
</dbReference>
<keyword evidence="4 6" id="KW-0862">Zinc</keyword>
<dbReference type="Pfam" id="PF01556">
    <property type="entry name" value="DnaJ_C"/>
    <property type="match status" value="1"/>
</dbReference>
<comment type="caution">
    <text evidence="8">The sequence shown here is derived from an EMBL/GenBank/DDBJ whole genome shotgun (WGS) entry which is preliminary data.</text>
</comment>
<dbReference type="PROSITE" id="PS51188">
    <property type="entry name" value="ZF_CR"/>
    <property type="match status" value="1"/>
</dbReference>
<keyword evidence="1 6" id="KW-0479">Metal-binding</keyword>
<feature type="zinc finger region" description="CR-type" evidence="6">
    <location>
        <begin position="1"/>
        <end position="51"/>
    </location>
</feature>
<evidence type="ECO:0000256" key="3">
    <source>
        <dbReference type="ARBA" id="ARBA00022771"/>
    </source>
</evidence>
<dbReference type="FunFam" id="2.10.230.10:FF:000002">
    <property type="entry name" value="Molecular chaperone DnaJ"/>
    <property type="match status" value="1"/>
</dbReference>
<evidence type="ECO:0000259" key="7">
    <source>
        <dbReference type="PROSITE" id="PS51188"/>
    </source>
</evidence>
<dbReference type="InterPro" id="IPR001305">
    <property type="entry name" value="HSP_DnaJ_Cys-rich_dom"/>
</dbReference>
<dbReference type="GO" id="GO:0042026">
    <property type="term" value="P:protein refolding"/>
    <property type="evidence" value="ECO:0007669"/>
    <property type="project" value="TreeGrafter"/>
</dbReference>
<dbReference type="GO" id="GO:0008270">
    <property type="term" value="F:zinc ion binding"/>
    <property type="evidence" value="ECO:0007669"/>
    <property type="project" value="UniProtKB-KW"/>
</dbReference>
<dbReference type="SUPFAM" id="SSF57938">
    <property type="entry name" value="DnaJ/Hsp40 cysteine-rich domain"/>
    <property type="match status" value="1"/>
</dbReference>
<evidence type="ECO:0000313" key="8">
    <source>
        <dbReference type="EMBL" id="KXB05559.1"/>
    </source>
</evidence>
<dbReference type="AlphaFoldDB" id="A0A133VGJ0"/>
<dbReference type="InterPro" id="IPR002939">
    <property type="entry name" value="DnaJ_C"/>
</dbReference>
<feature type="non-terminal residue" evidence="8">
    <location>
        <position position="1"/>
    </location>
</feature>
<organism evidence="8 9">
    <name type="scientific">candidate division MSBL1 archaeon SCGC-AAA382A20</name>
    <dbReference type="NCBI Taxonomy" id="1698280"/>
    <lineage>
        <taxon>Archaea</taxon>
        <taxon>Methanobacteriati</taxon>
        <taxon>Methanobacteriota</taxon>
        <taxon>candidate division MSBL1</taxon>
    </lineage>
</organism>
<reference evidence="8 9" key="1">
    <citation type="journal article" date="2016" name="Sci. Rep.">
        <title>Metabolic traits of an uncultured archaeal lineage -MSBL1- from brine pools of the Red Sea.</title>
        <authorList>
            <person name="Mwirichia R."/>
            <person name="Alam I."/>
            <person name="Rashid M."/>
            <person name="Vinu M."/>
            <person name="Ba-Alawi W."/>
            <person name="Anthony Kamau A."/>
            <person name="Kamanda Ngugi D."/>
            <person name="Goker M."/>
            <person name="Klenk H.P."/>
            <person name="Bajic V."/>
            <person name="Stingl U."/>
        </authorList>
    </citation>
    <scope>NUCLEOTIDE SEQUENCE [LARGE SCALE GENOMIC DNA]</scope>
    <source>
        <strain evidence="8">SCGC-AAA382A20</strain>
    </source>
</reference>
<proteinExistence type="predicted"/>
<dbReference type="PANTHER" id="PTHR43096">
    <property type="entry name" value="DNAJ HOMOLOG 1, MITOCHONDRIAL-RELATED"/>
    <property type="match status" value="1"/>
</dbReference>
<keyword evidence="5" id="KW-0143">Chaperone</keyword>
<evidence type="ECO:0000256" key="5">
    <source>
        <dbReference type="ARBA" id="ARBA00023186"/>
    </source>
</evidence>
<dbReference type="InterPro" id="IPR036410">
    <property type="entry name" value="HSP_DnaJ_Cys-rich_dom_sf"/>
</dbReference>
<evidence type="ECO:0000256" key="4">
    <source>
        <dbReference type="ARBA" id="ARBA00022833"/>
    </source>
</evidence>
<keyword evidence="3 6" id="KW-0863">Zinc-finger</keyword>
<dbReference type="Gene3D" id="2.60.260.20">
    <property type="entry name" value="Urease metallochaperone UreE, N-terminal domain"/>
    <property type="match status" value="2"/>
</dbReference>
<evidence type="ECO:0000313" key="9">
    <source>
        <dbReference type="Proteomes" id="UP000070263"/>
    </source>
</evidence>
<dbReference type="GO" id="GO:0005737">
    <property type="term" value="C:cytoplasm"/>
    <property type="evidence" value="ECO:0007669"/>
    <property type="project" value="TreeGrafter"/>
</dbReference>
<evidence type="ECO:0000256" key="1">
    <source>
        <dbReference type="ARBA" id="ARBA00022723"/>
    </source>
</evidence>
<accession>A0A133VGJ0</accession>
<feature type="domain" description="CR-type" evidence="7">
    <location>
        <begin position="1"/>
        <end position="51"/>
    </location>
</feature>